<dbReference type="Gene3D" id="3.90.440.10">
    <property type="entry name" value="Nitric Oxide Synthase,Heme Domain,Chain A domain 2"/>
    <property type="match status" value="1"/>
</dbReference>
<dbReference type="Gene3D" id="3.40.50.360">
    <property type="match status" value="1"/>
</dbReference>
<comment type="cofactor">
    <cofactor evidence="27">
        <name>FMN</name>
        <dbReference type="ChEBI" id="CHEBI:58210"/>
    </cofactor>
    <text evidence="27">Binds 1 FMN.</text>
</comment>
<evidence type="ECO:0000256" key="2">
    <source>
        <dbReference type="ARBA" id="ARBA00001970"/>
    </source>
</evidence>
<evidence type="ECO:0000256" key="5">
    <source>
        <dbReference type="ARBA" id="ARBA00004345"/>
    </source>
</evidence>
<dbReference type="InterPro" id="IPR050607">
    <property type="entry name" value="NOS"/>
</dbReference>
<evidence type="ECO:0000256" key="18">
    <source>
        <dbReference type="ARBA" id="ARBA00022857"/>
    </source>
</evidence>
<evidence type="ECO:0000256" key="26">
    <source>
        <dbReference type="ARBA" id="ARBA00049679"/>
    </source>
</evidence>
<dbReference type="GO" id="GO:0010181">
    <property type="term" value="F:FMN binding"/>
    <property type="evidence" value="ECO:0007669"/>
    <property type="project" value="InterPro"/>
</dbReference>
<feature type="domain" description="FAD-binding FR-type" evidence="31">
    <location>
        <begin position="721"/>
        <end position="1006"/>
    </location>
</feature>
<proteinExistence type="inferred from homology"/>
<keyword evidence="14 27" id="KW-0479">Metal-binding</keyword>
<dbReference type="GeneTree" id="ENSGT00940000161389"/>
<name>A0A672TUC1_STRHB</name>
<evidence type="ECO:0000256" key="7">
    <source>
        <dbReference type="ARBA" id="ARBA00006267"/>
    </source>
</evidence>
<evidence type="ECO:0000256" key="25">
    <source>
        <dbReference type="ARBA" id="ARBA00047419"/>
    </source>
</evidence>
<keyword evidence="23" id="KW-0472">Membrane</keyword>
<dbReference type="FunFam" id="3.40.50.80:FF:000003">
    <property type="entry name" value="Nitric oxide synthase"/>
    <property type="match status" value="1"/>
</dbReference>
<keyword evidence="13 27" id="KW-0288">FMN</keyword>
<comment type="similarity">
    <text evidence="7 27">Belongs to the NOS family.</text>
</comment>
<dbReference type="GO" id="GO:0004517">
    <property type="term" value="F:nitric-oxide synthase activity"/>
    <property type="evidence" value="ECO:0007669"/>
    <property type="project" value="UniProtKB-EC"/>
</dbReference>
<keyword evidence="9" id="KW-0963">Cytoplasm</keyword>
<keyword evidence="15 27" id="KW-0274">FAD</keyword>
<dbReference type="Gene3D" id="1.20.990.10">
    <property type="entry name" value="NADPH-cytochrome p450 Reductase, Chain A, domain 3"/>
    <property type="match status" value="1"/>
</dbReference>
<comment type="subunit">
    <text evidence="26">Homodimer. Interacts with NOSIP and NOSTRIN. Interacts with HSP90AB1. Forms a complex with ASL, ASS1 and SLC7A1; the complex regulates cell-autonomous L-arginine synthesis and citrulline recycling while channeling extracellular L-arginine to nitric oxide synthesis pathway.</text>
</comment>
<evidence type="ECO:0000256" key="1">
    <source>
        <dbReference type="ARBA" id="ARBA00001950"/>
    </source>
</evidence>
<evidence type="ECO:0000313" key="32">
    <source>
        <dbReference type="Ensembl" id="ENSSHBP00005005852.1"/>
    </source>
</evidence>
<comment type="function">
    <text evidence="27">Produces nitric oxide (NO) which is a messenger molecule with diverse functions.</text>
</comment>
<evidence type="ECO:0000256" key="6">
    <source>
        <dbReference type="ARBA" id="ARBA00004555"/>
    </source>
</evidence>
<dbReference type="GO" id="GO:0005856">
    <property type="term" value="C:cytoskeleton"/>
    <property type="evidence" value="ECO:0007669"/>
    <property type="project" value="UniProtKB-SubCell"/>
</dbReference>
<evidence type="ECO:0000256" key="27">
    <source>
        <dbReference type="PIRNR" id="PIRNR000333"/>
    </source>
</evidence>
<evidence type="ECO:0000256" key="9">
    <source>
        <dbReference type="ARBA" id="ARBA00022490"/>
    </source>
</evidence>
<dbReference type="PROSITE" id="PS50902">
    <property type="entry name" value="FLAVODOXIN_LIKE"/>
    <property type="match status" value="1"/>
</dbReference>
<evidence type="ECO:0000256" key="28">
    <source>
        <dbReference type="PIRSR" id="PIRSR000333-1"/>
    </source>
</evidence>
<dbReference type="InterPro" id="IPR008254">
    <property type="entry name" value="Flavodoxin/NO_synth"/>
</dbReference>
<dbReference type="InterPro" id="IPR036119">
    <property type="entry name" value="NOS_N_sf"/>
</dbReference>
<dbReference type="Gene3D" id="3.40.50.80">
    <property type="entry name" value="Nucleotide-binding domain of ferredoxin-NADP reductase (FNR) module"/>
    <property type="match status" value="1"/>
</dbReference>
<comment type="cofactor">
    <cofactor evidence="1">
        <name>(6R)-L-erythro-5,6,7,8-tetrahydrobiopterin</name>
        <dbReference type="ChEBI" id="CHEBI:59560"/>
    </cofactor>
</comment>
<evidence type="ECO:0000256" key="17">
    <source>
        <dbReference type="ARBA" id="ARBA00022837"/>
    </source>
</evidence>
<comment type="cofactor">
    <cofactor evidence="27">
        <name>FAD</name>
        <dbReference type="ChEBI" id="CHEBI:57692"/>
    </cofactor>
    <text evidence="27">Binds 1 FAD.</text>
</comment>
<dbReference type="InterPro" id="IPR044943">
    <property type="entry name" value="NOS_dom_1"/>
</dbReference>
<dbReference type="PROSITE" id="PS60001">
    <property type="entry name" value="NOS"/>
    <property type="match status" value="1"/>
</dbReference>
<reference evidence="32 33" key="1">
    <citation type="submission" date="2019-11" db="EMBL/GenBank/DDBJ databases">
        <title>Strigops habroptila (kakapo) genome, bStrHab1, primary haplotype, v2.</title>
        <authorList>
            <person name="Jarvis E.D."/>
            <person name="Howard J."/>
            <person name="Rhie A."/>
            <person name="Phillippy A."/>
            <person name="Korlach J."/>
            <person name="Digby A."/>
            <person name="Iorns D."/>
            <person name="Eason D."/>
            <person name="Robertson B."/>
            <person name="Raemaekers T."/>
            <person name="Howe K."/>
            <person name="Lewin H."/>
            <person name="Damas J."/>
            <person name="Hastie A."/>
            <person name="Tracey A."/>
            <person name="Chow W."/>
            <person name="Fedrigo O."/>
        </authorList>
    </citation>
    <scope>NUCLEOTIDE SEQUENCE [LARGE SCALE GENOMIC DNA]</scope>
</reference>
<dbReference type="EC" id="1.14.13.39" evidence="27"/>
<dbReference type="PANTHER" id="PTHR43410:SF1">
    <property type="entry name" value="NITRIC OXIDE SYNTHASE"/>
    <property type="match status" value="1"/>
</dbReference>
<evidence type="ECO:0000256" key="20">
    <source>
        <dbReference type="ARBA" id="ARBA00023002"/>
    </source>
</evidence>
<feature type="compositionally biased region" description="Pro residues" evidence="29">
    <location>
        <begin position="12"/>
        <end position="22"/>
    </location>
</feature>
<dbReference type="Proteomes" id="UP000472266">
    <property type="component" value="Chromosome 1"/>
</dbReference>
<evidence type="ECO:0000256" key="29">
    <source>
        <dbReference type="SAM" id="MobiDB-lite"/>
    </source>
</evidence>
<evidence type="ECO:0000256" key="15">
    <source>
        <dbReference type="ARBA" id="ARBA00022827"/>
    </source>
</evidence>
<feature type="domain" description="Flavodoxin-like" evidence="30">
    <location>
        <begin position="489"/>
        <end position="669"/>
    </location>
</feature>
<accession>A0A672TUC1</accession>
<dbReference type="Ensembl" id="ENSSHBT00005007073.1">
    <property type="protein sequence ID" value="ENSSHBP00005005852.1"/>
    <property type="gene ID" value="ENSSHBG00005004827.1"/>
</dbReference>
<feature type="region of interest" description="Disordered" evidence="29">
    <location>
        <begin position="1"/>
        <end position="35"/>
    </location>
</feature>
<evidence type="ECO:0000256" key="8">
    <source>
        <dbReference type="ARBA" id="ARBA00022475"/>
    </source>
</evidence>
<dbReference type="InterPro" id="IPR003097">
    <property type="entry name" value="CysJ-like_FAD-binding"/>
</dbReference>
<evidence type="ECO:0000256" key="21">
    <source>
        <dbReference type="ARBA" id="ARBA00023004"/>
    </source>
</evidence>
<keyword evidence="24" id="KW-0206">Cytoskeleton</keyword>
<dbReference type="PANTHER" id="PTHR43410">
    <property type="entry name" value="NITRIC OXIDE SYNTHASE OXYGENASE"/>
    <property type="match status" value="1"/>
</dbReference>
<keyword evidence="16" id="KW-0862">Zinc</keyword>
<dbReference type="PROSITE" id="PS51384">
    <property type="entry name" value="FAD_FR"/>
    <property type="match status" value="1"/>
</dbReference>
<evidence type="ECO:0000256" key="4">
    <source>
        <dbReference type="ARBA" id="ARBA00004245"/>
    </source>
</evidence>
<evidence type="ECO:0000256" key="13">
    <source>
        <dbReference type="ARBA" id="ARBA00022643"/>
    </source>
</evidence>
<dbReference type="Gene3D" id="3.90.340.10">
    <property type="entry name" value="Nitric Oxide Synthase, Chain A, domain 1"/>
    <property type="match status" value="1"/>
</dbReference>
<dbReference type="GO" id="GO:0020037">
    <property type="term" value="F:heme binding"/>
    <property type="evidence" value="ECO:0007669"/>
    <property type="project" value="InterPro"/>
</dbReference>
<dbReference type="Gene3D" id="3.90.1230.10">
    <property type="entry name" value="Nitric Oxide Synthase, Chain A, domain 3"/>
    <property type="match status" value="1"/>
</dbReference>
<dbReference type="Gene3D" id="2.40.30.10">
    <property type="entry name" value="Translation factors"/>
    <property type="match status" value="1"/>
</dbReference>
<evidence type="ECO:0000256" key="11">
    <source>
        <dbReference type="ARBA" id="ARBA00022617"/>
    </source>
</evidence>
<dbReference type="SUPFAM" id="SSF52218">
    <property type="entry name" value="Flavoproteins"/>
    <property type="match status" value="1"/>
</dbReference>
<keyword evidence="8" id="KW-1003">Cell membrane</keyword>
<evidence type="ECO:0000256" key="10">
    <source>
        <dbReference type="ARBA" id="ARBA00022553"/>
    </source>
</evidence>
<gene>
    <name evidence="32" type="primary">NOS3</name>
</gene>
<dbReference type="InterPro" id="IPR044944">
    <property type="entry name" value="NOS_dom_3"/>
</dbReference>
<dbReference type="Pfam" id="PF00258">
    <property type="entry name" value="Flavodoxin_1"/>
    <property type="match status" value="1"/>
</dbReference>
<keyword evidence="10" id="KW-0597">Phosphoprotein</keyword>
<evidence type="ECO:0000259" key="30">
    <source>
        <dbReference type="PROSITE" id="PS50902"/>
    </source>
</evidence>
<dbReference type="CDD" id="cd00795">
    <property type="entry name" value="NOS_oxygenase_euk"/>
    <property type="match status" value="1"/>
</dbReference>
<evidence type="ECO:0000256" key="12">
    <source>
        <dbReference type="ARBA" id="ARBA00022630"/>
    </source>
</evidence>
<dbReference type="InterPro" id="IPR044940">
    <property type="entry name" value="NOS_dom_2"/>
</dbReference>
<evidence type="ECO:0000256" key="23">
    <source>
        <dbReference type="ARBA" id="ARBA00023136"/>
    </source>
</evidence>
<evidence type="ECO:0000259" key="31">
    <source>
        <dbReference type="PROSITE" id="PS51384"/>
    </source>
</evidence>
<dbReference type="PIRSF" id="PIRSF000333">
    <property type="entry name" value="NOS"/>
    <property type="match status" value="1"/>
</dbReference>
<dbReference type="InterPro" id="IPR017927">
    <property type="entry name" value="FAD-bd_FR_type"/>
</dbReference>
<comment type="catalytic activity">
    <reaction evidence="25">
        <text>2 L-arginine + 3 NADPH + 4 O2 + H(+) = 2 L-citrulline + 2 nitric oxide + 3 NADP(+) + 4 H2O</text>
        <dbReference type="Rhea" id="RHEA:19897"/>
        <dbReference type="ChEBI" id="CHEBI:15377"/>
        <dbReference type="ChEBI" id="CHEBI:15378"/>
        <dbReference type="ChEBI" id="CHEBI:15379"/>
        <dbReference type="ChEBI" id="CHEBI:16480"/>
        <dbReference type="ChEBI" id="CHEBI:32682"/>
        <dbReference type="ChEBI" id="CHEBI:57743"/>
        <dbReference type="ChEBI" id="CHEBI:57783"/>
        <dbReference type="ChEBI" id="CHEBI:58349"/>
        <dbReference type="EC" id="1.14.13.39"/>
    </reaction>
    <physiologicalReaction direction="left-to-right" evidence="25">
        <dbReference type="Rhea" id="RHEA:19898"/>
    </physiologicalReaction>
</comment>
<dbReference type="InterPro" id="IPR023173">
    <property type="entry name" value="NADPH_Cyt_P450_Rdtase_alpha"/>
</dbReference>
<dbReference type="GO" id="GO:0006809">
    <property type="term" value="P:nitric oxide biosynthetic process"/>
    <property type="evidence" value="ECO:0007669"/>
    <property type="project" value="InterPro"/>
</dbReference>
<dbReference type="PRINTS" id="PR00369">
    <property type="entry name" value="FLAVODOXIN"/>
</dbReference>
<dbReference type="Pfam" id="PF00175">
    <property type="entry name" value="NAD_binding_1"/>
    <property type="match status" value="1"/>
</dbReference>
<keyword evidence="22" id="KW-0333">Golgi apparatus</keyword>
<dbReference type="Pfam" id="PF02898">
    <property type="entry name" value="NO_synthase"/>
    <property type="match status" value="1"/>
</dbReference>
<dbReference type="FunFam" id="3.90.1230.10:FF:000001">
    <property type="entry name" value="Nitric oxide synthase, brain"/>
    <property type="match status" value="1"/>
</dbReference>
<keyword evidence="20 27" id="KW-0560">Oxidoreductase</keyword>
<dbReference type="FunFam" id="3.40.50.360:FF:000003">
    <property type="entry name" value="Nitric oxide synthase"/>
    <property type="match status" value="1"/>
</dbReference>
<dbReference type="InterPro" id="IPR012144">
    <property type="entry name" value="NOS_euk"/>
</dbReference>
<feature type="region of interest" description="Disordered" evidence="29">
    <location>
        <begin position="784"/>
        <end position="806"/>
    </location>
</feature>
<evidence type="ECO:0000256" key="16">
    <source>
        <dbReference type="ARBA" id="ARBA00022833"/>
    </source>
</evidence>
<keyword evidence="17" id="KW-0106">Calcium</keyword>
<keyword evidence="33" id="KW-1185">Reference proteome</keyword>
<dbReference type="InterPro" id="IPR004030">
    <property type="entry name" value="NOS_N"/>
</dbReference>
<evidence type="ECO:0000256" key="3">
    <source>
        <dbReference type="ARBA" id="ARBA00004236"/>
    </source>
</evidence>
<protein>
    <recommendedName>
        <fullName evidence="27">Nitric oxide synthase</fullName>
        <ecNumber evidence="27">1.14.13.39</ecNumber>
    </recommendedName>
</protein>
<keyword evidence="21 27" id="KW-0408">Iron</keyword>
<keyword evidence="19 27" id="KW-0112">Calmodulin-binding</keyword>
<dbReference type="GO" id="GO:0005516">
    <property type="term" value="F:calmodulin binding"/>
    <property type="evidence" value="ECO:0007669"/>
    <property type="project" value="UniProtKB-KW"/>
</dbReference>
<sequence length="1141" mass="127195">PHAPHILCTPPAQSPLQPPEPIAPLSAPTRPAEPPRFARLKNWETGSIGYDTLCAQALQELPCSGQRCLGSLVLPRPLPAPVPEGARPAEELLGLARDFITQYYVSLRRENSPAHTQRLREVEAAIAATGTYQLLEPELVFGAKQAWRNAARCVGRIQWNKLQVFDARDCANVGEMFSFLCTHIQYATNRGNIRSAITIFPQRTPGRGDFRIWNTQLIRYAGYRQPDGSVLGDPANIEITELCVHHGWTPGNGRFDVLPLLLQSPEEPPELFPLPPELVLEVPLQHPTLAWFKELGLRWYALPAVSNMLLEIGGLEFPAAPFNGWYMSSEIGTRNLCDSHRYNLLPEVALRMGLDTRTTSSLWKDKAAVEVNIAVLHSYQVAKVTIVDHHAATESFVKHMENELRTRGGCPADWVWIVPPISGSLTPVFHQEMVNYQLCPTFRYQPDAWKVYVSKGTTVTRRKTFKEVANAVKISAKLMGHMMARRVKATILYATETGKSRTYAWNLCQLFRRAFDPKVLCMDEYDVVSLEHETLVLVVTSTFGNGDPPECAESFSKALMEMTSPYTSTSQAQSYKLRFNSISQSDQLVSSWKKKRRQLSNTDSAGTLGALRFSVFGLGSRAYPHFCAFARAVDTRLEELGGERVLPMGEGDELCAQEESFRTWARLVFQAACETFCVGDGAGGAEELFAPPQGWKRQRHRLVVQPQATETLAGLSHLHKRRVFPCTVLSVENLQSEESSRATLLVRLCSSGQAELRYQPGDHLGVFPANRDELVRGLLARVQDPPPAEQPVRVESREGDPSGGCPPPWVPQSRLPPCTLAQALTFFLDVAAPPSPQFLQLLASLAREPGDQQRLQQLGQDARLYEDWKWFRCPTLLEVLEEFPSVALPASLLLTQLPLLQPRYYSISSAPGLSPGEIHLTVAVVTYHSENGQGPLHYGVWITLPVPCLAPSFRLPPTLEAPCILVGPGTGIAPFRSFWQQRLHHLQTEGQSMVLVFGCRSSALDHIYRQEMQEAQEQGALSQVLTAFSREPGTPKTYVQDVLRTQLAAEVHRVLCQSAGHMYVCGDVTMATEVLQTVQHILVQQAGMTLGQAGDFISELRDKNRYHEDIFGLTFRTQEVAFRIRSQSFSMQERRQPGPAP</sequence>
<dbReference type="InterPro" id="IPR001094">
    <property type="entry name" value="Flavdoxin-like"/>
</dbReference>
<evidence type="ECO:0000313" key="33">
    <source>
        <dbReference type="Proteomes" id="UP000472266"/>
    </source>
</evidence>
<reference evidence="32" key="3">
    <citation type="submission" date="2025-09" db="UniProtKB">
        <authorList>
            <consortium name="Ensembl"/>
        </authorList>
    </citation>
    <scope>IDENTIFICATION</scope>
</reference>
<dbReference type="GO" id="GO:0005901">
    <property type="term" value="C:caveola"/>
    <property type="evidence" value="ECO:0007669"/>
    <property type="project" value="UniProtKB-SubCell"/>
</dbReference>
<organism evidence="32 33">
    <name type="scientific">Strigops habroptila</name>
    <name type="common">Kakapo</name>
    <dbReference type="NCBI Taxonomy" id="2489341"/>
    <lineage>
        <taxon>Eukaryota</taxon>
        <taxon>Metazoa</taxon>
        <taxon>Chordata</taxon>
        <taxon>Craniata</taxon>
        <taxon>Vertebrata</taxon>
        <taxon>Euteleostomi</taxon>
        <taxon>Archelosauria</taxon>
        <taxon>Archosauria</taxon>
        <taxon>Dinosauria</taxon>
        <taxon>Saurischia</taxon>
        <taxon>Theropoda</taxon>
        <taxon>Coelurosauria</taxon>
        <taxon>Aves</taxon>
        <taxon>Neognathae</taxon>
        <taxon>Neoaves</taxon>
        <taxon>Telluraves</taxon>
        <taxon>Australaves</taxon>
        <taxon>Psittaciformes</taxon>
        <taxon>Psittacidae</taxon>
        <taxon>Strigops</taxon>
    </lineage>
</organism>
<dbReference type="SUPFAM" id="SSF63380">
    <property type="entry name" value="Riboflavin synthase domain-like"/>
    <property type="match status" value="1"/>
</dbReference>
<dbReference type="AlphaFoldDB" id="A0A672TUC1"/>
<dbReference type="InterPro" id="IPR017938">
    <property type="entry name" value="Riboflavin_synthase-like_b-brl"/>
</dbReference>
<evidence type="ECO:0000256" key="22">
    <source>
        <dbReference type="ARBA" id="ARBA00023034"/>
    </source>
</evidence>
<dbReference type="GO" id="GO:0050661">
    <property type="term" value="F:NADP binding"/>
    <property type="evidence" value="ECO:0007669"/>
    <property type="project" value="InterPro"/>
</dbReference>
<evidence type="ECO:0000256" key="19">
    <source>
        <dbReference type="ARBA" id="ARBA00022860"/>
    </source>
</evidence>
<dbReference type="InterPro" id="IPR001709">
    <property type="entry name" value="Flavoprot_Pyr_Nucl_cyt_Rdtase"/>
</dbReference>
<comment type="cofactor">
    <cofactor evidence="2 27">
        <name>heme b</name>
        <dbReference type="ChEBI" id="CHEBI:60344"/>
    </cofactor>
</comment>
<reference evidence="32" key="2">
    <citation type="submission" date="2025-08" db="UniProtKB">
        <authorList>
            <consortium name="Ensembl"/>
        </authorList>
    </citation>
    <scope>IDENTIFICATION</scope>
</reference>
<dbReference type="InterPro" id="IPR029039">
    <property type="entry name" value="Flavoprotein-like_sf"/>
</dbReference>
<dbReference type="GO" id="GO:0050660">
    <property type="term" value="F:flavin adenine dinucleotide binding"/>
    <property type="evidence" value="ECO:0007669"/>
    <property type="project" value="InterPro"/>
</dbReference>
<dbReference type="PRINTS" id="PR00371">
    <property type="entry name" value="FPNCR"/>
</dbReference>
<keyword evidence="18 27" id="KW-0521">NADP</keyword>
<evidence type="ECO:0000256" key="24">
    <source>
        <dbReference type="ARBA" id="ARBA00023212"/>
    </source>
</evidence>
<dbReference type="Pfam" id="PF00667">
    <property type="entry name" value="FAD_binding_1"/>
    <property type="match status" value="1"/>
</dbReference>
<comment type="subcellular location">
    <subcellularLocation>
        <location evidence="3">Cell membrane</location>
    </subcellularLocation>
    <subcellularLocation>
        <location evidence="4">Cytoplasm</location>
        <location evidence="4">Cytoskeleton</location>
    </subcellularLocation>
    <subcellularLocation>
        <location evidence="6">Golgi apparatus</location>
    </subcellularLocation>
    <subcellularLocation>
        <location evidence="5">Membrane</location>
        <location evidence="5">Caveola</location>
    </subcellularLocation>
</comment>
<dbReference type="GO" id="GO:0046872">
    <property type="term" value="F:metal ion binding"/>
    <property type="evidence" value="ECO:0007669"/>
    <property type="project" value="UniProtKB-KW"/>
</dbReference>
<dbReference type="InterPro" id="IPR039261">
    <property type="entry name" value="FNR_nucleotide-bd"/>
</dbReference>
<evidence type="ECO:0000256" key="14">
    <source>
        <dbReference type="ARBA" id="ARBA00022723"/>
    </source>
</evidence>
<dbReference type="SUPFAM" id="SSF52343">
    <property type="entry name" value="Ferredoxin reductase-like, C-terminal NADP-linked domain"/>
    <property type="match status" value="1"/>
</dbReference>
<dbReference type="GO" id="GO:0005794">
    <property type="term" value="C:Golgi apparatus"/>
    <property type="evidence" value="ECO:0007669"/>
    <property type="project" value="UniProtKB-SubCell"/>
</dbReference>
<dbReference type="InterPro" id="IPR001433">
    <property type="entry name" value="OxRdtase_FAD/NAD-bd"/>
</dbReference>
<dbReference type="FunFam" id="3.90.440.10:FF:000001">
    <property type="entry name" value="Endothelial nitric oxide synthase"/>
    <property type="match status" value="1"/>
</dbReference>
<keyword evidence="11 27" id="KW-0349">Heme</keyword>
<dbReference type="FunFam" id="1.20.990.10:FF:000005">
    <property type="entry name" value="Nitric oxide synthase"/>
    <property type="match status" value="1"/>
</dbReference>
<feature type="binding site" description="axial binding residue" evidence="28">
    <location>
        <position position="153"/>
    </location>
    <ligand>
        <name>heme b</name>
        <dbReference type="ChEBI" id="CHEBI:60344"/>
    </ligand>
    <ligandPart>
        <name>Fe</name>
        <dbReference type="ChEBI" id="CHEBI:18248"/>
    </ligandPart>
</feature>
<dbReference type="SUPFAM" id="SSF56512">
    <property type="entry name" value="Nitric oxide (NO) synthase oxygenase domain"/>
    <property type="match status" value="1"/>
</dbReference>
<keyword evidence="12" id="KW-0285">Flavoprotein</keyword>